<reference evidence="4" key="1">
    <citation type="journal article" date="2014" name="Front. Microbiol.">
        <title>High frequency of phylogenetically diverse reductive dehalogenase-homologous genes in deep subseafloor sedimentary metagenomes.</title>
        <authorList>
            <person name="Kawai M."/>
            <person name="Futagami T."/>
            <person name="Toyoda A."/>
            <person name="Takaki Y."/>
            <person name="Nishi S."/>
            <person name="Hori S."/>
            <person name="Arai W."/>
            <person name="Tsubouchi T."/>
            <person name="Morono Y."/>
            <person name="Uchiyama I."/>
            <person name="Ito T."/>
            <person name="Fujiyama A."/>
            <person name="Inagaki F."/>
            <person name="Takami H."/>
        </authorList>
    </citation>
    <scope>NUCLEOTIDE SEQUENCE</scope>
    <source>
        <strain evidence="4">Expedition CK06-06</strain>
    </source>
</reference>
<comment type="similarity">
    <text evidence="2">Belongs to the tRNA methyltransferase O family.</text>
</comment>
<gene>
    <name evidence="4" type="ORF">S06H3_02014</name>
</gene>
<proteinExistence type="inferred from homology"/>
<comment type="caution">
    <text evidence="4">The sequence shown here is derived from an EMBL/GenBank/DDBJ whole genome shotgun (WGS) entry which is preliminary data.</text>
</comment>
<dbReference type="PANTHER" id="PTHR12818:SF0">
    <property type="entry name" value="TRNA (ADENINE(37)-N6)-METHYLTRANSFERASE"/>
    <property type="match status" value="1"/>
</dbReference>
<dbReference type="InterPro" id="IPR036413">
    <property type="entry name" value="YaeB-like_sf"/>
</dbReference>
<dbReference type="InterPro" id="IPR023370">
    <property type="entry name" value="TrmO-like_N"/>
</dbReference>
<dbReference type="EMBL" id="BARV01000554">
    <property type="protein sequence ID" value="GAH99834.1"/>
    <property type="molecule type" value="Genomic_DNA"/>
</dbReference>
<evidence type="ECO:0000259" key="3">
    <source>
        <dbReference type="PROSITE" id="PS51668"/>
    </source>
</evidence>
<dbReference type="InterPro" id="IPR040372">
    <property type="entry name" value="YaeB-like"/>
</dbReference>
<dbReference type="AlphaFoldDB" id="X1LBM4"/>
<name>X1LBM4_9ZZZZ</name>
<keyword evidence="1" id="KW-0949">S-adenosyl-L-methionine</keyword>
<sequence>YHLLVKTPWDTKPHGLFTTRSPNRPCPLGLCVVELVAREKNILKVRGLDAIDGTPLLDIKPYIPAIDEKVRVEIGWLKDKLKKVGT</sequence>
<dbReference type="Gene3D" id="2.40.30.70">
    <property type="entry name" value="YaeB-like"/>
    <property type="match status" value="1"/>
</dbReference>
<evidence type="ECO:0000256" key="2">
    <source>
        <dbReference type="ARBA" id="ARBA00033753"/>
    </source>
</evidence>
<dbReference type="PROSITE" id="PS51668">
    <property type="entry name" value="TSAA_2"/>
    <property type="match status" value="1"/>
</dbReference>
<organism evidence="4">
    <name type="scientific">marine sediment metagenome</name>
    <dbReference type="NCBI Taxonomy" id="412755"/>
    <lineage>
        <taxon>unclassified sequences</taxon>
        <taxon>metagenomes</taxon>
        <taxon>ecological metagenomes</taxon>
    </lineage>
</organism>
<evidence type="ECO:0000313" key="4">
    <source>
        <dbReference type="EMBL" id="GAH99834.1"/>
    </source>
</evidence>
<dbReference type="Pfam" id="PF01980">
    <property type="entry name" value="TrmO_N"/>
    <property type="match status" value="1"/>
</dbReference>
<protein>
    <recommendedName>
        <fullName evidence="3">TsaA-like domain-containing protein</fullName>
    </recommendedName>
</protein>
<evidence type="ECO:0000256" key="1">
    <source>
        <dbReference type="ARBA" id="ARBA00022691"/>
    </source>
</evidence>
<dbReference type="PANTHER" id="PTHR12818">
    <property type="entry name" value="TRNA (ADENINE(37)-N6)-METHYLTRANSFERASE"/>
    <property type="match status" value="1"/>
</dbReference>
<feature type="non-terminal residue" evidence="4">
    <location>
        <position position="1"/>
    </location>
</feature>
<dbReference type="InterPro" id="IPR036414">
    <property type="entry name" value="YaeB_N_sf"/>
</dbReference>
<dbReference type="SUPFAM" id="SSF118196">
    <property type="entry name" value="YaeB-like"/>
    <property type="match status" value="1"/>
</dbReference>
<accession>X1LBM4</accession>
<feature type="domain" description="TsaA-like" evidence="3">
    <location>
        <begin position="1"/>
        <end position="71"/>
    </location>
</feature>